<feature type="non-terminal residue" evidence="1">
    <location>
        <position position="1"/>
    </location>
</feature>
<sequence length="43" mass="4440">GLNSPFVKNLPTICIDGEVAFASLIPDQKSLVAAIDKRAAGKA</sequence>
<comment type="caution">
    <text evidence="1">The sequence shown here is derived from an EMBL/GenBank/DDBJ whole genome shotgun (WGS) entry which is preliminary data.</text>
</comment>
<proteinExistence type="predicted"/>
<dbReference type="AlphaFoldDB" id="X1E448"/>
<reference evidence="1" key="1">
    <citation type="journal article" date="2014" name="Front. Microbiol.">
        <title>High frequency of phylogenetically diverse reductive dehalogenase-homologous genes in deep subseafloor sedimentary metagenomes.</title>
        <authorList>
            <person name="Kawai M."/>
            <person name="Futagami T."/>
            <person name="Toyoda A."/>
            <person name="Takaki Y."/>
            <person name="Nishi S."/>
            <person name="Hori S."/>
            <person name="Arai W."/>
            <person name="Tsubouchi T."/>
            <person name="Morono Y."/>
            <person name="Uchiyama I."/>
            <person name="Ito T."/>
            <person name="Fujiyama A."/>
            <person name="Inagaki F."/>
            <person name="Takami H."/>
        </authorList>
    </citation>
    <scope>NUCLEOTIDE SEQUENCE</scope>
    <source>
        <strain evidence="1">Expedition CK06-06</strain>
    </source>
</reference>
<evidence type="ECO:0008006" key="2">
    <source>
        <dbReference type="Google" id="ProtNLM"/>
    </source>
</evidence>
<organism evidence="1">
    <name type="scientific">marine sediment metagenome</name>
    <dbReference type="NCBI Taxonomy" id="412755"/>
    <lineage>
        <taxon>unclassified sequences</taxon>
        <taxon>metagenomes</taxon>
        <taxon>ecological metagenomes</taxon>
    </lineage>
</organism>
<name>X1E448_9ZZZZ</name>
<gene>
    <name evidence="1" type="ORF">S01H4_42011</name>
</gene>
<protein>
    <recommendedName>
        <fullName evidence="2">Thioredoxin-like fold domain-containing protein</fullName>
    </recommendedName>
</protein>
<dbReference type="EMBL" id="BART01023027">
    <property type="protein sequence ID" value="GAH03443.1"/>
    <property type="molecule type" value="Genomic_DNA"/>
</dbReference>
<accession>X1E448</accession>
<evidence type="ECO:0000313" key="1">
    <source>
        <dbReference type="EMBL" id="GAH03443.1"/>
    </source>
</evidence>